<sequence length="1405" mass="154971">MAARQGALPSTSASAPDKARTATPEAPGGPLEPVVLAPKAASADPAIAPPEEQDYDDQVSVASSEDQEYGPDHMYEVEALHAEKVIRDGTKKYLIEWANYAFKDWSWEPAEEISDVLKEEWERTKHEIAAGLKPPQHEVIAQWRQAKAAEIERRENKNARRVRLGLDPISYPDFPESESEISDESDVGSPAAEAPSHPRSDSADDANPHALGKQKENRPHQSRRPAALRGQRRTSTGILGAKPKAAAPKRTASSSSMDSAVQGKAAVDAGVKSATGYQGTARPLGSGTGALSKPLAGQRSAAAAKNTASRTARKSAPIIRNVFIDGKKRKPRRKSSSEIPVNPLLEPSDPSASGGKFWNLSTKRKVQLRGRDLENASPSLSLQDVVFASHVDPAALRASALAEALALGNRGAAATEGYAPEPDVPEEAAAGSSTSGITEKWQAEEAAAGNSTSGTTEKWQAGEAAAGKSTSGTAEKRQAEEAAAPGATRTKKRKSVHFADCESPKAVSSTAMELDDPIAPSGDENPTADNDDDTIPMDLDSPAVAERAARFSTQDVTKKTVFGVASGTSLEVCFRGIPNERPWLPDFLAEESVHFSHTCLADTFLARQTMRWHGEPFWHGNLTSPAEHGEEALSNVAEQLKARASGIVFARPGYNILAYPSRMDDWAFPELEAEEGSAPSGEDSPLKYHVFISHVDISAFLNWDPQPLPSGLSDRQQIMDTVFGMDESLYSSLVAPKSEDAEVHKHLFYLLFPPSKAPYCFQLMLWLRECNPDAEIFVPMQDGSWNAFLELASRDQDLAVLIVHESAMLLLRQVPSLVSFLSHGRNHLVWLWPDKGRTSPALMPSIPELAGDEPRGPFDIQPIRLFPHNHVFLLTPSFYIAEPAQALDLVLSLPLSNHSASGARKLLMVPQDIVRFLDHVAAEHYQDRDTPARYELALAMLDMIGPRPAVIPDQSYATPLLFVDEEIDARDEQSLVNWFAAWSIAHADQYRRFHVVGTSSSSPPARCWMRMPRYLPDTTSDPDALRRAQQEEARRGMRAAPQSPPQSGPLVRAASPAAGSRLRPDKFQSRILEYDDFESLNQYLMKISRTRRPGPWRVYGYPVFYLDELYGDGHRLKSGSFEAWFSYTWSFSNTYKLYASFFYTVDDTWDPDGPSGGLYAPRQPWVAVLRSKRREHTELVIIDPAARHRLKGIARPVLTDLTTAQRKLVEFVSERSGEKSNRDFDYRAQRLDEVWVGDISHIEGSDFDMCLRFLELTIDDWDNVPLSDKKLLERGFKPVKGPGLETPPDSMLPDPVEEDEDSFSIAFHPPTAHKPPRGASLCRNDMVEVALGKTRRYGRSAGGTKFVKYKYRPTEEWYADQQAEGRDFTHVDVVTSLDAISRLSRSGRKPSESQRGDDSRPSSRG</sequence>
<evidence type="ECO:0000313" key="6">
    <source>
        <dbReference type="Proteomes" id="UP000011715"/>
    </source>
</evidence>
<reference evidence="6" key="2">
    <citation type="submission" date="2010-05" db="EMBL/GenBank/DDBJ databases">
        <title>The genome sequence of Magnaporthe poae strain ATCC 64411.</title>
        <authorList>
            <person name="Ma L.-J."/>
            <person name="Dead R."/>
            <person name="Young S."/>
            <person name="Zeng Q."/>
            <person name="Koehrsen M."/>
            <person name="Alvarado L."/>
            <person name="Berlin A."/>
            <person name="Chapman S.B."/>
            <person name="Chen Z."/>
            <person name="Freedman E."/>
            <person name="Gellesch M."/>
            <person name="Goldberg J."/>
            <person name="Griggs A."/>
            <person name="Gujja S."/>
            <person name="Heilman E.R."/>
            <person name="Heiman D."/>
            <person name="Hepburn T."/>
            <person name="Howarth C."/>
            <person name="Jen D."/>
            <person name="Larson L."/>
            <person name="Mehta T."/>
            <person name="Neiman D."/>
            <person name="Pearson M."/>
            <person name="Roberts A."/>
            <person name="Saif S."/>
            <person name="Shea T."/>
            <person name="Shenoy N."/>
            <person name="Sisk P."/>
            <person name="Stolte C."/>
            <person name="Sykes S."/>
            <person name="Walk T."/>
            <person name="White J."/>
            <person name="Yandava C."/>
            <person name="Haas B."/>
            <person name="Nusbaum C."/>
            <person name="Birren B."/>
        </authorList>
    </citation>
    <scope>NUCLEOTIDE SEQUENCE [LARGE SCALE GENOMIC DNA]</scope>
    <source>
        <strain evidence="6">ATCC 64411 / 73-15</strain>
    </source>
</reference>
<dbReference type="EnsemblFungi" id="MAPG_10884T0">
    <property type="protein sequence ID" value="MAPG_10884T0"/>
    <property type="gene ID" value="MAPG_10884"/>
</dbReference>
<feature type="region of interest" description="Disordered" evidence="2">
    <location>
        <begin position="416"/>
        <end position="534"/>
    </location>
</feature>
<dbReference type="Gene3D" id="2.40.50.40">
    <property type="match status" value="1"/>
</dbReference>
<evidence type="ECO:0000256" key="2">
    <source>
        <dbReference type="SAM" id="MobiDB-lite"/>
    </source>
</evidence>
<dbReference type="Proteomes" id="UP000011715">
    <property type="component" value="Unassembled WGS sequence"/>
</dbReference>
<dbReference type="InterPro" id="IPR016197">
    <property type="entry name" value="Chromo-like_dom_sf"/>
</dbReference>
<dbReference type="OrthoDB" id="436852at2759"/>
<reference evidence="5" key="4">
    <citation type="journal article" date="2015" name="G3 (Bethesda)">
        <title>Genome sequences of three phytopathogenic species of the Magnaporthaceae family of fungi.</title>
        <authorList>
            <person name="Okagaki L.H."/>
            <person name="Nunes C.C."/>
            <person name="Sailsbery J."/>
            <person name="Clay B."/>
            <person name="Brown D."/>
            <person name="John T."/>
            <person name="Oh Y."/>
            <person name="Young N."/>
            <person name="Fitzgerald M."/>
            <person name="Haas B.J."/>
            <person name="Zeng Q."/>
            <person name="Young S."/>
            <person name="Adiconis X."/>
            <person name="Fan L."/>
            <person name="Levin J.Z."/>
            <person name="Mitchell T.K."/>
            <person name="Okubara P.A."/>
            <person name="Farman M.L."/>
            <person name="Kohn L.M."/>
            <person name="Birren B."/>
            <person name="Ma L.-J."/>
            <person name="Dean R.A."/>
        </authorList>
    </citation>
    <scope>NUCLEOTIDE SEQUENCE</scope>
    <source>
        <strain evidence="5">ATCC 64411 / 73-15</strain>
    </source>
</reference>
<evidence type="ECO:0000256" key="1">
    <source>
        <dbReference type="ARBA" id="ARBA00011353"/>
    </source>
</evidence>
<protein>
    <recommendedName>
        <fullName evidence="3">Chromo domain-containing protein</fullName>
    </recommendedName>
</protein>
<evidence type="ECO:0000259" key="3">
    <source>
        <dbReference type="PROSITE" id="PS50013"/>
    </source>
</evidence>
<dbReference type="EMBL" id="GL876978">
    <property type="protein sequence ID" value="KLU91935.1"/>
    <property type="molecule type" value="Genomic_DNA"/>
</dbReference>
<reference evidence="4" key="3">
    <citation type="submission" date="2011-03" db="EMBL/GenBank/DDBJ databases">
        <title>Annotation of Magnaporthe poae ATCC 64411.</title>
        <authorList>
            <person name="Ma L.-J."/>
            <person name="Dead R."/>
            <person name="Young S.K."/>
            <person name="Zeng Q."/>
            <person name="Gargeya S."/>
            <person name="Fitzgerald M."/>
            <person name="Haas B."/>
            <person name="Abouelleil A."/>
            <person name="Alvarado L."/>
            <person name="Arachchi H.M."/>
            <person name="Berlin A."/>
            <person name="Brown A."/>
            <person name="Chapman S.B."/>
            <person name="Chen Z."/>
            <person name="Dunbar C."/>
            <person name="Freedman E."/>
            <person name="Gearin G."/>
            <person name="Gellesch M."/>
            <person name="Goldberg J."/>
            <person name="Griggs A."/>
            <person name="Gujja S."/>
            <person name="Heiman D."/>
            <person name="Howarth C."/>
            <person name="Larson L."/>
            <person name="Lui A."/>
            <person name="MacDonald P.J.P."/>
            <person name="Mehta T."/>
            <person name="Montmayeur A."/>
            <person name="Murphy C."/>
            <person name="Neiman D."/>
            <person name="Pearson M."/>
            <person name="Priest M."/>
            <person name="Roberts A."/>
            <person name="Saif S."/>
            <person name="Shea T."/>
            <person name="Shenoy N."/>
            <person name="Sisk P."/>
            <person name="Stolte C."/>
            <person name="Sykes S."/>
            <person name="Yandava C."/>
            <person name="Wortman J."/>
            <person name="Nusbaum C."/>
            <person name="Birren B."/>
        </authorList>
    </citation>
    <scope>NUCLEOTIDE SEQUENCE</scope>
    <source>
        <strain evidence="4">ATCC 64411</strain>
    </source>
</reference>
<feature type="compositionally biased region" description="Basic and acidic residues" evidence="2">
    <location>
        <begin position="1389"/>
        <end position="1405"/>
    </location>
</feature>
<comment type="subunit">
    <text evidence="1">Component of the NuA4 histone acetyltransferase complex.</text>
</comment>
<dbReference type="OMA" id="IIWDPLA"/>
<feature type="compositionally biased region" description="Low complexity" evidence="2">
    <location>
        <begin position="300"/>
        <end position="310"/>
    </location>
</feature>
<feature type="region of interest" description="Disordered" evidence="2">
    <location>
        <begin position="1380"/>
        <end position="1405"/>
    </location>
</feature>
<feature type="compositionally biased region" description="Basic and acidic residues" evidence="2">
    <location>
        <begin position="1023"/>
        <end position="1035"/>
    </location>
</feature>
<feature type="compositionally biased region" description="Low complexity" evidence="2">
    <location>
        <begin position="241"/>
        <end position="256"/>
    </location>
</feature>
<reference evidence="5" key="5">
    <citation type="submission" date="2015-06" db="UniProtKB">
        <authorList>
            <consortium name="EnsemblFungi"/>
        </authorList>
    </citation>
    <scope>IDENTIFICATION</scope>
    <source>
        <strain evidence="5">ATCC 64411</strain>
    </source>
</reference>
<gene>
    <name evidence="4" type="ORF">MAPG_10884</name>
</gene>
<feature type="compositionally biased region" description="Low complexity" evidence="2">
    <location>
        <begin position="37"/>
        <end position="50"/>
    </location>
</feature>
<dbReference type="SUPFAM" id="SSF54160">
    <property type="entry name" value="Chromo domain-like"/>
    <property type="match status" value="1"/>
</dbReference>
<dbReference type="InterPro" id="IPR000953">
    <property type="entry name" value="Chromo/chromo_shadow_dom"/>
</dbReference>
<feature type="region of interest" description="Disordered" evidence="2">
    <location>
        <begin position="1"/>
        <end position="71"/>
    </location>
</feature>
<keyword evidence="6" id="KW-1185">Reference proteome</keyword>
<evidence type="ECO:0000313" key="5">
    <source>
        <dbReference type="EnsemblFungi" id="MAPG_10884T0"/>
    </source>
</evidence>
<dbReference type="STRING" id="644358.A0A0C4EDS4"/>
<dbReference type="eggNOG" id="ENOG502STGS">
    <property type="taxonomic scope" value="Eukaryota"/>
</dbReference>
<dbReference type="PROSITE" id="PS50013">
    <property type="entry name" value="CHROMO_2"/>
    <property type="match status" value="1"/>
</dbReference>
<feature type="region of interest" description="Disordered" evidence="2">
    <location>
        <begin position="154"/>
        <end position="361"/>
    </location>
</feature>
<organism evidence="5 6">
    <name type="scientific">Magnaporthiopsis poae (strain ATCC 64411 / 73-15)</name>
    <name type="common">Kentucky bluegrass fungus</name>
    <name type="synonym">Magnaporthe poae</name>
    <dbReference type="NCBI Taxonomy" id="644358"/>
    <lineage>
        <taxon>Eukaryota</taxon>
        <taxon>Fungi</taxon>
        <taxon>Dikarya</taxon>
        <taxon>Ascomycota</taxon>
        <taxon>Pezizomycotina</taxon>
        <taxon>Sordariomycetes</taxon>
        <taxon>Sordariomycetidae</taxon>
        <taxon>Magnaporthales</taxon>
        <taxon>Magnaporthaceae</taxon>
        <taxon>Magnaporthiopsis</taxon>
    </lineage>
</organism>
<reference evidence="4" key="1">
    <citation type="submission" date="2010-05" db="EMBL/GenBank/DDBJ databases">
        <title>The Genome Sequence of Magnaporthe poae strain ATCC 64411.</title>
        <authorList>
            <consortium name="The Broad Institute Genome Sequencing Platform"/>
            <consortium name="Broad Institute Genome Sequencing Center for Infectious Disease"/>
            <person name="Ma L.-J."/>
            <person name="Dead R."/>
            <person name="Young S."/>
            <person name="Zeng Q."/>
            <person name="Koehrsen M."/>
            <person name="Alvarado L."/>
            <person name="Berlin A."/>
            <person name="Chapman S.B."/>
            <person name="Chen Z."/>
            <person name="Freedman E."/>
            <person name="Gellesch M."/>
            <person name="Goldberg J."/>
            <person name="Griggs A."/>
            <person name="Gujja S."/>
            <person name="Heilman E.R."/>
            <person name="Heiman D."/>
            <person name="Hepburn T."/>
            <person name="Howarth C."/>
            <person name="Jen D."/>
            <person name="Larson L."/>
            <person name="Mehta T."/>
            <person name="Neiman D."/>
            <person name="Pearson M."/>
            <person name="Roberts A."/>
            <person name="Saif S."/>
            <person name="Shea T."/>
            <person name="Shenoy N."/>
            <person name="Sisk P."/>
            <person name="Stolte C."/>
            <person name="Sykes S."/>
            <person name="Walk T."/>
            <person name="White J."/>
            <person name="Yandava C."/>
            <person name="Haas B."/>
            <person name="Nusbaum C."/>
            <person name="Birren B."/>
        </authorList>
    </citation>
    <scope>NUCLEOTIDE SEQUENCE</scope>
    <source>
        <strain evidence="4">ATCC 64411</strain>
    </source>
</reference>
<feature type="compositionally biased region" description="Polar residues" evidence="2">
    <location>
        <begin position="449"/>
        <end position="458"/>
    </location>
</feature>
<dbReference type="EMBL" id="ADBL01002682">
    <property type="status" value="NOT_ANNOTATED_CDS"/>
    <property type="molecule type" value="Genomic_DNA"/>
</dbReference>
<feature type="compositionally biased region" description="Acidic residues" evidence="2">
    <location>
        <begin position="175"/>
        <end position="186"/>
    </location>
</feature>
<dbReference type="VEuPathDB" id="FungiDB:MAPG_10884"/>
<feature type="region of interest" description="Disordered" evidence="2">
    <location>
        <begin position="1018"/>
        <end position="1063"/>
    </location>
</feature>
<evidence type="ECO:0000313" key="4">
    <source>
        <dbReference type="EMBL" id="KLU91935.1"/>
    </source>
</evidence>
<accession>A0A0C4EDS4</accession>
<feature type="domain" description="Chromo" evidence="3">
    <location>
        <begin position="75"/>
        <end position="113"/>
    </location>
</feature>
<name>A0A0C4EDS4_MAGP6</name>
<proteinExistence type="predicted"/>
<dbReference type="GO" id="GO:0006338">
    <property type="term" value="P:chromatin remodeling"/>
    <property type="evidence" value="ECO:0007669"/>
    <property type="project" value="UniProtKB-ARBA"/>
</dbReference>